<dbReference type="InterPro" id="IPR029068">
    <property type="entry name" value="Glyas_Bleomycin-R_OHBP_Dase"/>
</dbReference>
<dbReference type="PROSITE" id="PS51819">
    <property type="entry name" value="VOC"/>
    <property type="match status" value="1"/>
</dbReference>
<dbReference type="PANTHER" id="PTHR36110">
    <property type="entry name" value="RING-CLEAVING DIOXYGENASE MHQE-RELATED"/>
    <property type="match status" value="1"/>
</dbReference>
<sequence>MPLPDGSASINFASSGHSGLSQRHFIGNTSAMGFHHVAIAIHDTKANYQFYTEVMGFELVKTVTAPTPEGGYSKHFFYSTGQTSSGEQGMIAFWEIHVESLEGFETNLNKGAGLPWWANHLAFDAPTVADFERHRERWRAHGQTVLEVDHDFCRSIYIRDPEGNTVEFCLTTRDFTPEEKAHALELLLDPNPPMEKTFGAKIWQPEGDPILLPSG</sequence>
<dbReference type="EMBL" id="CAEZSL010000076">
    <property type="protein sequence ID" value="CAB4543818.1"/>
    <property type="molecule type" value="Genomic_DNA"/>
</dbReference>
<dbReference type="InterPro" id="IPR004360">
    <property type="entry name" value="Glyas_Fos-R_dOase_dom"/>
</dbReference>
<evidence type="ECO:0000259" key="1">
    <source>
        <dbReference type="PROSITE" id="PS51819"/>
    </source>
</evidence>
<protein>
    <submittedName>
        <fullName evidence="2">Unannotated protein</fullName>
    </submittedName>
</protein>
<dbReference type="Pfam" id="PF00903">
    <property type="entry name" value="Glyoxalase"/>
    <property type="match status" value="1"/>
</dbReference>
<proteinExistence type="predicted"/>
<dbReference type="Gene3D" id="3.10.180.10">
    <property type="entry name" value="2,3-Dihydroxybiphenyl 1,2-Dioxygenase, domain 1"/>
    <property type="match status" value="1"/>
</dbReference>
<gene>
    <name evidence="2" type="ORF">UFOPK1421_00810</name>
</gene>
<dbReference type="SUPFAM" id="SSF54593">
    <property type="entry name" value="Glyoxalase/Bleomycin resistance protein/Dihydroxybiphenyl dioxygenase"/>
    <property type="match status" value="1"/>
</dbReference>
<dbReference type="AlphaFoldDB" id="A0A6J6C0I0"/>
<dbReference type="PANTHER" id="PTHR36110:SF4">
    <property type="entry name" value="RING-CLEAVING DIOXYGENASE MHQA-RELATED"/>
    <property type="match status" value="1"/>
</dbReference>
<dbReference type="CDD" id="cd06587">
    <property type="entry name" value="VOC"/>
    <property type="match status" value="1"/>
</dbReference>
<accession>A0A6J6C0I0</accession>
<organism evidence="2">
    <name type="scientific">freshwater metagenome</name>
    <dbReference type="NCBI Taxonomy" id="449393"/>
    <lineage>
        <taxon>unclassified sequences</taxon>
        <taxon>metagenomes</taxon>
        <taxon>ecological metagenomes</taxon>
    </lineage>
</organism>
<dbReference type="InterPro" id="IPR037523">
    <property type="entry name" value="VOC_core"/>
</dbReference>
<feature type="domain" description="VOC" evidence="1">
    <location>
        <begin position="33"/>
        <end position="171"/>
    </location>
</feature>
<dbReference type="InterPro" id="IPR052537">
    <property type="entry name" value="Extradiol_RC_dioxygenase"/>
</dbReference>
<name>A0A6J6C0I0_9ZZZZ</name>
<reference evidence="2" key="1">
    <citation type="submission" date="2020-05" db="EMBL/GenBank/DDBJ databases">
        <authorList>
            <person name="Chiriac C."/>
            <person name="Salcher M."/>
            <person name="Ghai R."/>
            <person name="Kavagutti S V."/>
        </authorList>
    </citation>
    <scope>NUCLEOTIDE SEQUENCE</scope>
</reference>
<evidence type="ECO:0000313" key="2">
    <source>
        <dbReference type="EMBL" id="CAB4543818.1"/>
    </source>
</evidence>